<evidence type="ECO:0000313" key="2">
    <source>
        <dbReference type="EMBL" id="KAJ1173691.1"/>
    </source>
</evidence>
<feature type="region of interest" description="Disordered" evidence="1">
    <location>
        <begin position="105"/>
        <end position="249"/>
    </location>
</feature>
<feature type="compositionally biased region" description="Low complexity" evidence="1">
    <location>
        <begin position="179"/>
        <end position="188"/>
    </location>
</feature>
<accession>A0AAV7TBK9</accession>
<reference evidence="2" key="1">
    <citation type="journal article" date="2022" name="bioRxiv">
        <title>Sequencing and chromosome-scale assembly of the giantPleurodeles waltlgenome.</title>
        <authorList>
            <person name="Brown T."/>
            <person name="Elewa A."/>
            <person name="Iarovenko S."/>
            <person name="Subramanian E."/>
            <person name="Araus A.J."/>
            <person name="Petzold A."/>
            <person name="Susuki M."/>
            <person name="Suzuki K.-i.T."/>
            <person name="Hayashi T."/>
            <person name="Toyoda A."/>
            <person name="Oliveira C."/>
            <person name="Osipova E."/>
            <person name="Leigh N.D."/>
            <person name="Simon A."/>
            <person name="Yun M.H."/>
        </authorList>
    </citation>
    <scope>NUCLEOTIDE SEQUENCE</scope>
    <source>
        <strain evidence="2">20211129_DDA</strain>
        <tissue evidence="2">Liver</tissue>
    </source>
</reference>
<evidence type="ECO:0000313" key="3">
    <source>
        <dbReference type="Proteomes" id="UP001066276"/>
    </source>
</evidence>
<sequence length="259" mass="26786">MPEVPSRDSARPRYLRFQCVQFRQGTSGAVCARPPGPVLGSALGPTLRSPQWSRPPQGPKVNLPMTQGPLQCLIGVPIASVALCDQLILGPAVKLIPRRPHLLPGVRTIAPRCPGTARKARGTQESSRPSSEENSGASRPSIVRVAGPSQASSSAATRGTAHHPPVLLGPSRPVSPAAPGDISSPSIGGSQGRSLRANPKLKSTASNPLWASTAPLRNSPPGGSQSPEVRSAARPQPQPCPVCGTHGDGTRVGLVFADK</sequence>
<feature type="compositionally biased region" description="Polar residues" evidence="1">
    <location>
        <begin position="123"/>
        <end position="138"/>
    </location>
</feature>
<comment type="caution">
    <text evidence="2">The sequence shown here is derived from an EMBL/GenBank/DDBJ whole genome shotgun (WGS) entry which is preliminary data.</text>
</comment>
<gene>
    <name evidence="2" type="ORF">NDU88_005517</name>
</gene>
<name>A0AAV7TBK9_PLEWA</name>
<evidence type="ECO:0000256" key="1">
    <source>
        <dbReference type="SAM" id="MobiDB-lite"/>
    </source>
</evidence>
<keyword evidence="3" id="KW-1185">Reference proteome</keyword>
<feature type="compositionally biased region" description="Polar residues" evidence="1">
    <location>
        <begin position="201"/>
        <end position="210"/>
    </location>
</feature>
<dbReference type="AlphaFoldDB" id="A0AAV7TBK9"/>
<dbReference type="EMBL" id="JANPWB010000007">
    <property type="protein sequence ID" value="KAJ1173691.1"/>
    <property type="molecule type" value="Genomic_DNA"/>
</dbReference>
<organism evidence="2 3">
    <name type="scientific">Pleurodeles waltl</name>
    <name type="common">Iberian ribbed newt</name>
    <dbReference type="NCBI Taxonomy" id="8319"/>
    <lineage>
        <taxon>Eukaryota</taxon>
        <taxon>Metazoa</taxon>
        <taxon>Chordata</taxon>
        <taxon>Craniata</taxon>
        <taxon>Vertebrata</taxon>
        <taxon>Euteleostomi</taxon>
        <taxon>Amphibia</taxon>
        <taxon>Batrachia</taxon>
        <taxon>Caudata</taxon>
        <taxon>Salamandroidea</taxon>
        <taxon>Salamandridae</taxon>
        <taxon>Pleurodelinae</taxon>
        <taxon>Pleurodeles</taxon>
    </lineage>
</organism>
<proteinExistence type="predicted"/>
<protein>
    <submittedName>
        <fullName evidence="2">Uncharacterized protein</fullName>
    </submittedName>
</protein>
<dbReference type="Proteomes" id="UP001066276">
    <property type="component" value="Chromosome 4_1"/>
</dbReference>